<evidence type="ECO:0000313" key="2">
    <source>
        <dbReference type="EMBL" id="VFK28674.1"/>
    </source>
</evidence>
<feature type="transmembrane region" description="Helical" evidence="1">
    <location>
        <begin position="20"/>
        <end position="39"/>
    </location>
</feature>
<proteinExistence type="predicted"/>
<accession>A0A450XHF5</accession>
<name>A0A450XHF5_9GAMM</name>
<dbReference type="AlphaFoldDB" id="A0A450XHF5"/>
<keyword evidence="1" id="KW-1133">Transmembrane helix</keyword>
<reference evidence="2" key="1">
    <citation type="submission" date="2019-02" db="EMBL/GenBank/DDBJ databases">
        <authorList>
            <person name="Gruber-Vodicka R. H."/>
            <person name="Seah K. B. B."/>
        </authorList>
    </citation>
    <scope>NUCLEOTIDE SEQUENCE</scope>
    <source>
        <strain evidence="2">BECK_BZ197</strain>
    </source>
</reference>
<protein>
    <submittedName>
        <fullName evidence="2">Uncharacterized protein</fullName>
    </submittedName>
</protein>
<keyword evidence="1" id="KW-0812">Transmembrane</keyword>
<sequence>MPSCNRFQSIFSKLNSITRSSNASISTFLVLSIFSPFWLKHYLIFLIKTLSKALEIKAKKTKINSTVFISIAKNIFKEI</sequence>
<evidence type="ECO:0000256" key="1">
    <source>
        <dbReference type="SAM" id="Phobius"/>
    </source>
</evidence>
<keyword evidence="1" id="KW-0472">Membrane</keyword>
<dbReference type="EMBL" id="CAADFO010000040">
    <property type="protein sequence ID" value="VFK28674.1"/>
    <property type="molecule type" value="Genomic_DNA"/>
</dbReference>
<gene>
    <name evidence="2" type="ORF">BECKMB1821G_GA0114241_104022</name>
</gene>
<organism evidence="2">
    <name type="scientific">Candidatus Kentrum sp. MB</name>
    <dbReference type="NCBI Taxonomy" id="2138164"/>
    <lineage>
        <taxon>Bacteria</taxon>
        <taxon>Pseudomonadati</taxon>
        <taxon>Pseudomonadota</taxon>
        <taxon>Gammaproteobacteria</taxon>
        <taxon>Candidatus Kentrum</taxon>
    </lineage>
</organism>